<sequence>MTFIDHAYEFPDHEVNLVFARGLSRDALVTGLREQDREALAEGEAGGWAWAVHDMANWETEDYDNIDYTRLCASGGEIVVIVTEPCSAKAHGPDFTYLRDGKHTVHFSFEDVEQRVGDNPDYMSAELLAANLIGPDAECRVWETDPGHDCYDHDSDKEERIMRAIAACFGLPSPPLAREVAAL</sequence>
<gene>
    <name evidence="1" type="ORF">NEH16_14090</name>
</gene>
<dbReference type="Proteomes" id="UP001164963">
    <property type="component" value="Chromosome"/>
</dbReference>
<evidence type="ECO:0000313" key="2">
    <source>
        <dbReference type="Proteomes" id="UP001164963"/>
    </source>
</evidence>
<dbReference type="EMBL" id="CP098740">
    <property type="protein sequence ID" value="UZK55114.1"/>
    <property type="molecule type" value="Genomic_DNA"/>
</dbReference>
<name>A0ABY6PTI5_9ACTN</name>
<accession>A0ABY6PTI5</accession>
<reference evidence="1" key="1">
    <citation type="journal article" date="2022" name="Front. Microbiol.">
        <title>Mirubactin C rescues the lethal effect of cell wall biosynthesis mutations in Bacillus subtilis.</title>
        <authorList>
            <person name="Kepplinger B."/>
            <person name="Wen X."/>
            <person name="Tyler A.R."/>
            <person name="Kim B.Y."/>
            <person name="Brown J."/>
            <person name="Banks P."/>
            <person name="Dashti Y."/>
            <person name="Mackenzie E.S."/>
            <person name="Wills C."/>
            <person name="Kawai Y."/>
            <person name="Waldron K.J."/>
            <person name="Allenby N.E.E."/>
            <person name="Wu L.J."/>
            <person name="Hall M.J."/>
            <person name="Errington J."/>
        </authorList>
    </citation>
    <scope>NUCLEOTIDE SEQUENCE</scope>
    <source>
        <strain evidence="1">MDA8-470</strain>
    </source>
</reference>
<dbReference type="RefSeq" id="WP_265542556.1">
    <property type="nucleotide sequence ID" value="NZ_CP098740.1"/>
</dbReference>
<evidence type="ECO:0000313" key="1">
    <source>
        <dbReference type="EMBL" id="UZK55114.1"/>
    </source>
</evidence>
<protein>
    <submittedName>
        <fullName evidence="1">Uncharacterized protein</fullName>
    </submittedName>
</protein>
<proteinExistence type="predicted"/>
<organism evidence="1 2">
    <name type="scientific">Streptomyces drozdowiczii</name>
    <dbReference type="NCBI Taxonomy" id="202862"/>
    <lineage>
        <taxon>Bacteria</taxon>
        <taxon>Bacillati</taxon>
        <taxon>Actinomycetota</taxon>
        <taxon>Actinomycetes</taxon>
        <taxon>Kitasatosporales</taxon>
        <taxon>Streptomycetaceae</taxon>
        <taxon>Streptomyces</taxon>
    </lineage>
</organism>
<keyword evidence="2" id="KW-1185">Reference proteome</keyword>